<comment type="caution">
    <text evidence="4">The sequence shown here is derived from an EMBL/GenBank/DDBJ whole genome shotgun (WGS) entry which is preliminary data.</text>
</comment>
<dbReference type="PANTHER" id="PTHR11017">
    <property type="entry name" value="LEUCINE-RICH REPEAT-CONTAINING PROTEIN"/>
    <property type="match status" value="1"/>
</dbReference>
<feature type="domain" description="NB-ARC" evidence="3">
    <location>
        <begin position="14"/>
        <end position="83"/>
    </location>
</feature>
<keyword evidence="2" id="KW-0677">Repeat</keyword>
<dbReference type="Gene3D" id="3.40.50.300">
    <property type="entry name" value="P-loop containing nucleotide triphosphate hydrolases"/>
    <property type="match status" value="1"/>
</dbReference>
<gene>
    <name evidence="4" type="ORF">G2W53_006948</name>
</gene>
<dbReference type="Pfam" id="PF00931">
    <property type="entry name" value="NB-ARC"/>
    <property type="match status" value="1"/>
</dbReference>
<protein>
    <submittedName>
        <fullName evidence="4">Disease resistance-like protein DSC1</fullName>
    </submittedName>
</protein>
<evidence type="ECO:0000313" key="5">
    <source>
        <dbReference type="Proteomes" id="UP000634136"/>
    </source>
</evidence>
<dbReference type="SUPFAM" id="SSF52058">
    <property type="entry name" value="L domain-like"/>
    <property type="match status" value="1"/>
</dbReference>
<dbReference type="AlphaFoldDB" id="A0A835CD16"/>
<dbReference type="PANTHER" id="PTHR11017:SF568">
    <property type="entry name" value="ADP-RIBOSYL CYCLASE_CYCLIC ADP-RIBOSE HYDROLASE"/>
    <property type="match status" value="1"/>
</dbReference>
<dbReference type="InterPro" id="IPR027417">
    <property type="entry name" value="P-loop_NTPase"/>
</dbReference>
<evidence type="ECO:0000313" key="4">
    <source>
        <dbReference type="EMBL" id="KAF7838466.1"/>
    </source>
</evidence>
<dbReference type="EMBL" id="JAAIUW010000003">
    <property type="protein sequence ID" value="KAF7838466.1"/>
    <property type="molecule type" value="Genomic_DNA"/>
</dbReference>
<evidence type="ECO:0000256" key="2">
    <source>
        <dbReference type="ARBA" id="ARBA00022737"/>
    </source>
</evidence>
<dbReference type="InterPro" id="IPR011713">
    <property type="entry name" value="Leu-rich_rpt_3"/>
</dbReference>
<sequence length="534" mass="60435">MSSSHFEGLVGIHRHVEKIEGFLSEVRTVGIWGMGGIGKTTLARVVFHKLKEQFESFSMIENAREQLSRIGLEALGEKFLRELLKHQEIDTYRPSQVHICEEGLDNLPEELRILYWAEYPSSCVPLKFCAENLVNLKMPNSHLQQLWDGNQHFPNLKTIDLKNSTHLTKLPDLCQCPNIEEIDMDGCTKLSQIHSSSVLPKLLIIKVNHCKKLRFLNIGCNIIHGLASRLSALKAVYYFHDHINSSFNKVSVNVFISAPDGNISGFRYKVASSPLTEVTQHVGIIKSSKLKLFTDSMPSLLPFVSKIGWFDDNSSSNHSKFGNFKKDCYFLSHSGDHGVNYGQIKEEFNTPTMQKRRMSFDMPIRPQKPAEESSSLNTPLSISPYQMWDSEEEVEKRCINVNTNDGLMLRVPKSIIRWCLLTQVRLKKSDIFVGSEEGWSLESIAESNWIPFDPILDVLFSLDDQERAYSSCSSSGDAAKPFHILHSQLVGGLGPTQAYSAYTGFSIIFLLDFDFISILGYQRKVCLISASHFE</sequence>
<accession>A0A835CD16</accession>
<keyword evidence="5" id="KW-1185">Reference proteome</keyword>
<name>A0A835CD16_9FABA</name>
<dbReference type="InterPro" id="IPR032675">
    <property type="entry name" value="LRR_dom_sf"/>
</dbReference>
<reference evidence="4" key="1">
    <citation type="submission" date="2020-09" db="EMBL/GenBank/DDBJ databases">
        <title>Genome-Enabled Discovery of Anthraquinone Biosynthesis in Senna tora.</title>
        <authorList>
            <person name="Kang S.-H."/>
            <person name="Pandey R.P."/>
            <person name="Lee C.-M."/>
            <person name="Sim J.-S."/>
            <person name="Jeong J.-T."/>
            <person name="Choi B.-S."/>
            <person name="Jung M."/>
            <person name="Ginzburg D."/>
            <person name="Zhao K."/>
            <person name="Won S.Y."/>
            <person name="Oh T.-J."/>
            <person name="Yu Y."/>
            <person name="Kim N.-H."/>
            <person name="Lee O.R."/>
            <person name="Lee T.-H."/>
            <person name="Bashyal P."/>
            <person name="Kim T.-S."/>
            <person name="Lee W.-H."/>
            <person name="Kawkins C."/>
            <person name="Kim C.-K."/>
            <person name="Kim J.S."/>
            <person name="Ahn B.O."/>
            <person name="Rhee S.Y."/>
            <person name="Sohng J.K."/>
        </authorList>
    </citation>
    <scope>NUCLEOTIDE SEQUENCE</scope>
    <source>
        <tissue evidence="4">Leaf</tissue>
    </source>
</reference>
<dbReference type="SUPFAM" id="SSF52540">
    <property type="entry name" value="P-loop containing nucleoside triphosphate hydrolases"/>
    <property type="match status" value="1"/>
</dbReference>
<keyword evidence="1" id="KW-0433">Leucine-rich repeat</keyword>
<evidence type="ECO:0000256" key="1">
    <source>
        <dbReference type="ARBA" id="ARBA00022614"/>
    </source>
</evidence>
<dbReference type="GO" id="GO:0006952">
    <property type="term" value="P:defense response"/>
    <property type="evidence" value="ECO:0007669"/>
    <property type="project" value="InterPro"/>
</dbReference>
<dbReference type="Gene3D" id="3.80.10.10">
    <property type="entry name" value="Ribonuclease Inhibitor"/>
    <property type="match status" value="1"/>
</dbReference>
<organism evidence="4 5">
    <name type="scientific">Senna tora</name>
    <dbReference type="NCBI Taxonomy" id="362788"/>
    <lineage>
        <taxon>Eukaryota</taxon>
        <taxon>Viridiplantae</taxon>
        <taxon>Streptophyta</taxon>
        <taxon>Embryophyta</taxon>
        <taxon>Tracheophyta</taxon>
        <taxon>Spermatophyta</taxon>
        <taxon>Magnoliopsida</taxon>
        <taxon>eudicotyledons</taxon>
        <taxon>Gunneridae</taxon>
        <taxon>Pentapetalae</taxon>
        <taxon>rosids</taxon>
        <taxon>fabids</taxon>
        <taxon>Fabales</taxon>
        <taxon>Fabaceae</taxon>
        <taxon>Caesalpinioideae</taxon>
        <taxon>Cassia clade</taxon>
        <taxon>Senna</taxon>
    </lineage>
</organism>
<evidence type="ECO:0000259" key="3">
    <source>
        <dbReference type="Pfam" id="PF00931"/>
    </source>
</evidence>
<proteinExistence type="predicted"/>
<dbReference type="InterPro" id="IPR044974">
    <property type="entry name" value="Disease_R_plants"/>
</dbReference>
<dbReference type="InterPro" id="IPR002182">
    <property type="entry name" value="NB-ARC"/>
</dbReference>
<dbReference type="Pfam" id="PF07725">
    <property type="entry name" value="LRR_3"/>
    <property type="match status" value="1"/>
</dbReference>
<dbReference type="GO" id="GO:0043531">
    <property type="term" value="F:ADP binding"/>
    <property type="evidence" value="ECO:0007669"/>
    <property type="project" value="InterPro"/>
</dbReference>
<dbReference type="OrthoDB" id="1164203at2759"/>
<dbReference type="Proteomes" id="UP000634136">
    <property type="component" value="Unassembled WGS sequence"/>
</dbReference>